<dbReference type="RefSeq" id="XP_002551475.1">
    <property type="nucleotide sequence ID" value="XM_002551429.1"/>
</dbReference>
<dbReference type="AlphaFoldDB" id="C5DB76"/>
<proteinExistence type="predicted"/>
<protein>
    <submittedName>
        <fullName evidence="1">KLTH0A00220p</fullName>
    </submittedName>
</protein>
<gene>
    <name evidence="1" type="ordered locus">KLTH0A00220g</name>
</gene>
<sequence>MPELGGSAPALIIFTGKVVIFELNSTAVHFKRFMEFHNSQLDGTVETLKNHSQYCQIALTPSEYIYS</sequence>
<reference evidence="1 2" key="1">
    <citation type="journal article" date="2009" name="Genome Res.">
        <title>Comparative genomics of protoploid Saccharomycetaceae.</title>
        <authorList>
            <consortium name="The Genolevures Consortium"/>
            <person name="Souciet J.-L."/>
            <person name="Dujon B."/>
            <person name="Gaillardin C."/>
            <person name="Johnston M."/>
            <person name="Baret P.V."/>
            <person name="Cliften P."/>
            <person name="Sherman D.J."/>
            <person name="Weissenbach J."/>
            <person name="Westhof E."/>
            <person name="Wincker P."/>
            <person name="Jubin C."/>
            <person name="Poulain J."/>
            <person name="Barbe V."/>
            <person name="Segurens B."/>
            <person name="Artiguenave F."/>
            <person name="Anthouard V."/>
            <person name="Vacherie B."/>
            <person name="Val M.-E."/>
            <person name="Fulton R.S."/>
            <person name="Minx P."/>
            <person name="Wilson R."/>
            <person name="Durrens P."/>
            <person name="Jean G."/>
            <person name="Marck C."/>
            <person name="Martin T."/>
            <person name="Nikolski M."/>
            <person name="Rolland T."/>
            <person name="Seret M.-L."/>
            <person name="Casaregola S."/>
            <person name="Despons L."/>
            <person name="Fairhead C."/>
            <person name="Fischer G."/>
            <person name="Lafontaine I."/>
            <person name="Leh V."/>
            <person name="Lemaire M."/>
            <person name="de Montigny J."/>
            <person name="Neuveglise C."/>
            <person name="Thierry A."/>
            <person name="Blanc-Lenfle I."/>
            <person name="Bleykasten C."/>
            <person name="Diffels J."/>
            <person name="Fritsch E."/>
            <person name="Frangeul L."/>
            <person name="Goeffon A."/>
            <person name="Jauniaux N."/>
            <person name="Kachouri-Lafond R."/>
            <person name="Payen C."/>
            <person name="Potier S."/>
            <person name="Pribylova L."/>
            <person name="Ozanne C."/>
            <person name="Richard G.-F."/>
            <person name="Sacerdot C."/>
            <person name="Straub M.-L."/>
            <person name="Talla E."/>
        </authorList>
    </citation>
    <scope>NUCLEOTIDE SEQUENCE [LARGE SCALE GENOMIC DNA]</scope>
    <source>
        <strain evidence="2">ATCC 56472 / CBS 6340 / NRRL Y-8284</strain>
    </source>
</reference>
<organism evidence="1 2">
    <name type="scientific">Lachancea thermotolerans (strain ATCC 56472 / CBS 6340 / NRRL Y-8284)</name>
    <name type="common">Yeast</name>
    <name type="synonym">Kluyveromyces thermotolerans</name>
    <dbReference type="NCBI Taxonomy" id="559295"/>
    <lineage>
        <taxon>Eukaryota</taxon>
        <taxon>Fungi</taxon>
        <taxon>Dikarya</taxon>
        <taxon>Ascomycota</taxon>
        <taxon>Saccharomycotina</taxon>
        <taxon>Saccharomycetes</taxon>
        <taxon>Saccharomycetales</taxon>
        <taxon>Saccharomycetaceae</taxon>
        <taxon>Lachancea</taxon>
    </lineage>
</organism>
<dbReference type="KEGG" id="lth:KLTH0A00220g"/>
<name>C5DB76_LACTC</name>
<dbReference type="Proteomes" id="UP000002036">
    <property type="component" value="Chromosome A"/>
</dbReference>
<keyword evidence="2" id="KW-1185">Reference proteome</keyword>
<dbReference type="EMBL" id="CU928165">
    <property type="protein sequence ID" value="CAR21033.1"/>
    <property type="molecule type" value="Genomic_DNA"/>
</dbReference>
<dbReference type="InParanoid" id="C5DB76"/>
<dbReference type="GeneID" id="8290262"/>
<evidence type="ECO:0000313" key="2">
    <source>
        <dbReference type="Proteomes" id="UP000002036"/>
    </source>
</evidence>
<accession>C5DB76</accession>
<dbReference type="HOGENOM" id="CLU_2812840_0_0_1"/>
<evidence type="ECO:0000313" key="1">
    <source>
        <dbReference type="EMBL" id="CAR21033.1"/>
    </source>
</evidence>